<keyword evidence="1" id="KW-0472">Membrane</keyword>
<accession>Q8PXW7</accession>
<name>Q8PXW7_METMA</name>
<evidence type="ECO:0000313" key="3">
    <source>
        <dbReference type="Proteomes" id="UP000000595"/>
    </source>
</evidence>
<protein>
    <submittedName>
        <fullName evidence="2">Uncharacterized protein</fullName>
    </submittedName>
</protein>
<reference evidence="2 3" key="1">
    <citation type="journal article" date="2002" name="J. Mol. Microbiol. Biotechnol.">
        <title>The genome of Methanosarcina mazei: evidence for lateral gene transfer between Bacteria and Archaea.</title>
        <authorList>
            <person name="Deppenmeier U."/>
            <person name="Johann A."/>
            <person name="Hartsch T."/>
            <person name="Merkl R."/>
            <person name="Schmitz R.A."/>
            <person name="Martinez-Arias R."/>
            <person name="Henne A."/>
            <person name="Wiezer A."/>
            <person name="Baumer S."/>
            <person name="Jacobi C."/>
            <person name="Bruggemann H."/>
            <person name="Lienard T."/>
            <person name="Christmann A."/>
            <person name="Bomeke M."/>
            <person name="Steckel S."/>
            <person name="Bhattacharyya A."/>
            <person name="Lykidis A."/>
            <person name="Overbeek R."/>
            <person name="Klenk H.P."/>
            <person name="Gunsalus R.P."/>
            <person name="Fritz H.J."/>
            <person name="Gottschalk G."/>
        </authorList>
    </citation>
    <scope>NUCLEOTIDE SEQUENCE [LARGE SCALE GENOMIC DNA]</scope>
    <source>
        <strain evidence="3">ATCC BAA-159 / DSM 3647 / Goe1 / Go1 / JCM 11833 / OCM 88</strain>
    </source>
</reference>
<dbReference type="HOGENOM" id="CLU_2353244_0_0_2"/>
<keyword evidence="1" id="KW-0812">Transmembrane</keyword>
<proteinExistence type="predicted"/>
<evidence type="ECO:0000313" key="2">
    <source>
        <dbReference type="EMBL" id="AAM30795.1"/>
    </source>
</evidence>
<gene>
    <name evidence="2" type="ordered locus">MM_1099</name>
</gene>
<dbReference type="AlphaFoldDB" id="Q8PXW7"/>
<organism evidence="2 3">
    <name type="scientific">Methanosarcina mazei (strain ATCC BAA-159 / DSM 3647 / Goe1 / Go1 / JCM 11833 / OCM 88)</name>
    <name type="common">Methanosarcina frisia</name>
    <dbReference type="NCBI Taxonomy" id="192952"/>
    <lineage>
        <taxon>Archaea</taxon>
        <taxon>Methanobacteriati</taxon>
        <taxon>Methanobacteriota</taxon>
        <taxon>Stenosarchaea group</taxon>
        <taxon>Methanomicrobia</taxon>
        <taxon>Methanosarcinales</taxon>
        <taxon>Methanosarcinaceae</taxon>
        <taxon>Methanosarcina</taxon>
    </lineage>
</organism>
<dbReference type="EMBL" id="AE008384">
    <property type="protein sequence ID" value="AAM30795.1"/>
    <property type="molecule type" value="Genomic_DNA"/>
</dbReference>
<keyword evidence="1" id="KW-1133">Transmembrane helix</keyword>
<feature type="transmembrane region" description="Helical" evidence="1">
    <location>
        <begin position="65"/>
        <end position="85"/>
    </location>
</feature>
<dbReference type="KEGG" id="mma:MM_1099"/>
<evidence type="ECO:0000256" key="1">
    <source>
        <dbReference type="SAM" id="Phobius"/>
    </source>
</evidence>
<feature type="transmembrane region" description="Helical" evidence="1">
    <location>
        <begin position="12"/>
        <end position="31"/>
    </location>
</feature>
<feature type="transmembrane region" description="Helical" evidence="1">
    <location>
        <begin position="38"/>
        <end position="59"/>
    </location>
</feature>
<sequence length="96" mass="11170">MSYFTNSAFTNSAFIYSAFIYPTFIHSAFIYPTFIHSAFIYPTFIHSAFTCSASIFVSASLMDCFYNYYFCGFLLLFFFPVNFLYSLRPSLDSVYI</sequence>
<dbReference type="Proteomes" id="UP000000595">
    <property type="component" value="Chromosome"/>
</dbReference>